<protein>
    <recommendedName>
        <fullName evidence="3">Transposase</fullName>
    </recommendedName>
</protein>
<name>A0A7T3C0E3_MORNO</name>
<evidence type="ECO:0000313" key="2">
    <source>
        <dbReference type="Proteomes" id="UP000594834"/>
    </source>
</evidence>
<accession>A0A7T3C0E3</accession>
<organism evidence="1 2">
    <name type="scientific">Moraxella nonliquefaciens</name>
    <dbReference type="NCBI Taxonomy" id="478"/>
    <lineage>
        <taxon>Bacteria</taxon>
        <taxon>Pseudomonadati</taxon>
        <taxon>Pseudomonadota</taxon>
        <taxon>Gammaproteobacteria</taxon>
        <taxon>Moraxellales</taxon>
        <taxon>Moraxellaceae</taxon>
        <taxon>Moraxella</taxon>
    </lineage>
</organism>
<reference evidence="1 2" key="1">
    <citation type="submission" date="2020-12" db="EMBL/GenBank/DDBJ databases">
        <title>FDA dAtabase for Regulatory Grade micrObial Sequences (FDA-ARGOS): Supporting development and validation of Infectious Disease Dx tests.</title>
        <authorList>
            <person name="Sproer C."/>
            <person name="Gronow S."/>
            <person name="Severitt S."/>
            <person name="Schroder I."/>
            <person name="Tallon L."/>
            <person name="Sadzewicz L."/>
            <person name="Zhao X."/>
            <person name="Boylan J."/>
            <person name="Ott S."/>
            <person name="Bowen H."/>
            <person name="Vavikolanu K."/>
            <person name="Mehta A."/>
            <person name="Aluvathingal J."/>
            <person name="Nadendla S."/>
            <person name="Lowell S."/>
            <person name="Myers T."/>
            <person name="Yan Y."/>
            <person name="Sichtig H."/>
        </authorList>
    </citation>
    <scope>NUCLEOTIDE SEQUENCE [LARGE SCALE GENOMIC DNA]</scope>
    <source>
        <strain evidence="1 2">FDAARGOS_869</strain>
    </source>
</reference>
<dbReference type="EMBL" id="CP065728">
    <property type="protein sequence ID" value="QPT45271.1"/>
    <property type="molecule type" value="Genomic_DNA"/>
</dbReference>
<sequence>MSLKYQASALDKNGKATHFTTILANNKDEALQKAWAKFYELGIRPASVKVSS</sequence>
<keyword evidence="2" id="KW-1185">Reference proteome</keyword>
<dbReference type="Proteomes" id="UP000594834">
    <property type="component" value="Chromosome"/>
</dbReference>
<evidence type="ECO:0008006" key="3">
    <source>
        <dbReference type="Google" id="ProtNLM"/>
    </source>
</evidence>
<dbReference type="RefSeq" id="WP_158512483.1">
    <property type="nucleotide sequence ID" value="NZ_CP065728.1"/>
</dbReference>
<gene>
    <name evidence="1" type="ORF">I6G26_04585</name>
</gene>
<evidence type="ECO:0000313" key="1">
    <source>
        <dbReference type="EMBL" id="QPT45271.1"/>
    </source>
</evidence>
<proteinExistence type="predicted"/>